<dbReference type="KEGG" id="cmv:CMUST_04275"/>
<name>A0A0G3H064_9CORY</name>
<organism evidence="1 2">
    <name type="scientific">Corynebacterium mustelae</name>
    <dbReference type="NCBI Taxonomy" id="571915"/>
    <lineage>
        <taxon>Bacteria</taxon>
        <taxon>Bacillati</taxon>
        <taxon>Actinomycetota</taxon>
        <taxon>Actinomycetes</taxon>
        <taxon>Mycobacteriales</taxon>
        <taxon>Corynebacteriaceae</taxon>
        <taxon>Corynebacterium</taxon>
    </lineage>
</organism>
<evidence type="ECO:0000313" key="1">
    <source>
        <dbReference type="EMBL" id="AKK05198.1"/>
    </source>
</evidence>
<evidence type="ECO:0000313" key="2">
    <source>
        <dbReference type="Proteomes" id="UP000035199"/>
    </source>
</evidence>
<dbReference type="AlphaFoldDB" id="A0A0G3H064"/>
<proteinExistence type="predicted"/>
<gene>
    <name evidence="1" type="ORF">CMUST_04275</name>
</gene>
<dbReference type="EMBL" id="CP011542">
    <property type="protein sequence ID" value="AKK05198.1"/>
    <property type="molecule type" value="Genomic_DNA"/>
</dbReference>
<dbReference type="Proteomes" id="UP000035199">
    <property type="component" value="Chromosome"/>
</dbReference>
<sequence length="185" mass="19795">MADAVAMAVSFQPGAMGSALQIGEFRSIERAVTASGTVGPGYPPTAVRIVHSAATPADALGELYATAVRTGLSADTITLISDIQLLHDIYQTRILLVDDATIIHGAYPPAPLDLATIQDWYSIEPYNATIVILSATNNHDYLDSLLIALKDYGPAIVDKRTLAALAADQEVTSAPTSWYQRLFRH</sequence>
<reference evidence="1 2" key="1">
    <citation type="journal article" date="2015" name="Genome Announc.">
        <title>Complete Genome Sequence of the Type Strain Corynebacterium mustelae DSM 45274, Isolated from Various Tissues of a Male Ferret with Lethal Sepsis.</title>
        <authorList>
            <person name="Ruckert C."/>
            <person name="Eimer J."/>
            <person name="Winkler A."/>
            <person name="Tauch A."/>
        </authorList>
    </citation>
    <scope>NUCLEOTIDE SEQUENCE [LARGE SCALE GENOMIC DNA]</scope>
    <source>
        <strain evidence="1 2">DSM 45274</strain>
    </source>
</reference>
<dbReference type="STRING" id="571915.CMUST_04275"/>
<dbReference type="PATRIC" id="fig|571915.4.peg.911"/>
<reference evidence="2" key="2">
    <citation type="submission" date="2015-05" db="EMBL/GenBank/DDBJ databases">
        <title>Complete genome sequence of Corynebacterium mustelae DSM 45274, isolated from various tissues of a male ferret with lethal sepsis.</title>
        <authorList>
            <person name="Ruckert C."/>
            <person name="Albersmeier A."/>
            <person name="Winkler A."/>
            <person name="Tauch A."/>
        </authorList>
    </citation>
    <scope>NUCLEOTIDE SEQUENCE [LARGE SCALE GENOMIC DNA]</scope>
    <source>
        <strain evidence="2">DSM 45274</strain>
    </source>
</reference>
<accession>A0A0G3H064</accession>
<keyword evidence="2" id="KW-1185">Reference proteome</keyword>
<protein>
    <submittedName>
        <fullName evidence="1">Uncharacterized protein</fullName>
    </submittedName>
</protein>